<name>A0AAU9YNZ3_PHORO</name>
<dbReference type="CDD" id="cd05716">
    <property type="entry name" value="IgV_pIgR_like"/>
    <property type="match status" value="1"/>
</dbReference>
<evidence type="ECO:0000259" key="11">
    <source>
        <dbReference type="PROSITE" id="PS50835"/>
    </source>
</evidence>
<evidence type="ECO:0000256" key="9">
    <source>
        <dbReference type="ARBA" id="ARBA00023319"/>
    </source>
</evidence>
<accession>A0AAU9YNZ3</accession>
<dbReference type="GO" id="GO:0004888">
    <property type="term" value="F:transmembrane signaling receptor activity"/>
    <property type="evidence" value="ECO:0007669"/>
    <property type="project" value="TreeGrafter"/>
</dbReference>
<dbReference type="InterPro" id="IPR003599">
    <property type="entry name" value="Ig_sub"/>
</dbReference>
<protein>
    <submittedName>
        <fullName evidence="12">Cd300lb protein</fullName>
    </submittedName>
</protein>
<evidence type="ECO:0000313" key="13">
    <source>
        <dbReference type="Proteomes" id="UP001152836"/>
    </source>
</evidence>
<dbReference type="FunFam" id="2.60.40.10:FF:000370">
    <property type="entry name" value="CMRF35-like molecule 1"/>
    <property type="match status" value="1"/>
</dbReference>
<evidence type="ECO:0000256" key="4">
    <source>
        <dbReference type="ARBA" id="ARBA00022859"/>
    </source>
</evidence>
<dbReference type="SUPFAM" id="SSF48726">
    <property type="entry name" value="Immunoglobulin"/>
    <property type="match status" value="1"/>
</dbReference>
<keyword evidence="8" id="KW-0675">Receptor</keyword>
<keyword evidence="6 10" id="KW-0472">Membrane</keyword>
<keyword evidence="5 10" id="KW-1133">Transmembrane helix</keyword>
<dbReference type="PROSITE" id="PS50835">
    <property type="entry name" value="IG_LIKE"/>
    <property type="match status" value="1"/>
</dbReference>
<dbReference type="SMART" id="SM00409">
    <property type="entry name" value="IG"/>
    <property type="match status" value="1"/>
</dbReference>
<dbReference type="InterPro" id="IPR013106">
    <property type="entry name" value="Ig_V-set"/>
</dbReference>
<keyword evidence="13" id="KW-1185">Reference proteome</keyword>
<keyword evidence="7" id="KW-1015">Disulfide bond</keyword>
<evidence type="ECO:0000256" key="8">
    <source>
        <dbReference type="ARBA" id="ARBA00023170"/>
    </source>
</evidence>
<keyword evidence="2 10" id="KW-0812">Transmembrane</keyword>
<dbReference type="InterPro" id="IPR007110">
    <property type="entry name" value="Ig-like_dom"/>
</dbReference>
<evidence type="ECO:0000256" key="10">
    <source>
        <dbReference type="SAM" id="Phobius"/>
    </source>
</evidence>
<keyword evidence="9" id="KW-0393">Immunoglobulin domain</keyword>
<dbReference type="GO" id="GO:0002376">
    <property type="term" value="P:immune system process"/>
    <property type="evidence" value="ECO:0007669"/>
    <property type="project" value="UniProtKB-KW"/>
</dbReference>
<comment type="subcellular location">
    <subcellularLocation>
        <location evidence="1">Cell membrane</location>
        <topology evidence="1">Single-pass type I membrane protein</topology>
    </subcellularLocation>
</comment>
<reference evidence="12" key="1">
    <citation type="submission" date="2022-06" db="EMBL/GenBank/DDBJ databases">
        <authorList>
            <person name="Andreotti S."/>
            <person name="Wyler E."/>
        </authorList>
    </citation>
    <scope>NUCLEOTIDE SEQUENCE</scope>
</reference>
<gene>
    <name evidence="12" type="primary">Cd300lb</name>
    <name evidence="12" type="ORF">PHOROB_LOCUS481</name>
</gene>
<dbReference type="PANTHER" id="PTHR11860:SF103">
    <property type="entry name" value="CMRF35-LIKE MOLECULE 7"/>
    <property type="match status" value="1"/>
</dbReference>
<dbReference type="Gene3D" id="2.60.40.10">
    <property type="entry name" value="Immunoglobulins"/>
    <property type="match status" value="1"/>
</dbReference>
<evidence type="ECO:0000256" key="5">
    <source>
        <dbReference type="ARBA" id="ARBA00022989"/>
    </source>
</evidence>
<evidence type="ECO:0000313" key="12">
    <source>
        <dbReference type="EMBL" id="CAH6776379.1"/>
    </source>
</evidence>
<evidence type="ECO:0000256" key="6">
    <source>
        <dbReference type="ARBA" id="ARBA00023136"/>
    </source>
</evidence>
<dbReference type="AlphaFoldDB" id="A0AAU9YNZ3"/>
<evidence type="ECO:0000256" key="3">
    <source>
        <dbReference type="ARBA" id="ARBA00022729"/>
    </source>
</evidence>
<dbReference type="Pfam" id="PF07686">
    <property type="entry name" value="V-set"/>
    <property type="match status" value="1"/>
</dbReference>
<dbReference type="InterPro" id="IPR050671">
    <property type="entry name" value="CD300_family_receptors"/>
</dbReference>
<dbReference type="GO" id="GO:0005886">
    <property type="term" value="C:plasma membrane"/>
    <property type="evidence" value="ECO:0007669"/>
    <property type="project" value="UniProtKB-SubCell"/>
</dbReference>
<keyword evidence="4" id="KW-0391">Immunity</keyword>
<dbReference type="Proteomes" id="UP001152836">
    <property type="component" value="Unassembled WGS sequence"/>
</dbReference>
<dbReference type="InterPro" id="IPR036179">
    <property type="entry name" value="Ig-like_dom_sf"/>
</dbReference>
<feature type="transmembrane region" description="Helical" evidence="10">
    <location>
        <begin position="201"/>
        <end position="222"/>
    </location>
</feature>
<organism evidence="12 13">
    <name type="scientific">Phodopus roborovskii</name>
    <name type="common">Roborovski's desert hamster</name>
    <name type="synonym">Cricetulus roborovskii</name>
    <dbReference type="NCBI Taxonomy" id="109678"/>
    <lineage>
        <taxon>Eukaryota</taxon>
        <taxon>Metazoa</taxon>
        <taxon>Chordata</taxon>
        <taxon>Craniata</taxon>
        <taxon>Vertebrata</taxon>
        <taxon>Euteleostomi</taxon>
        <taxon>Mammalia</taxon>
        <taxon>Eutheria</taxon>
        <taxon>Euarchontoglires</taxon>
        <taxon>Glires</taxon>
        <taxon>Rodentia</taxon>
        <taxon>Myomorpha</taxon>
        <taxon>Muroidea</taxon>
        <taxon>Cricetidae</taxon>
        <taxon>Cricetinae</taxon>
        <taxon>Phodopus</taxon>
    </lineage>
</organism>
<dbReference type="PANTHER" id="PTHR11860">
    <property type="entry name" value="POLYMERIC-IMMUNOGLOBULIN RECEPTOR"/>
    <property type="match status" value="1"/>
</dbReference>
<evidence type="ECO:0000256" key="2">
    <source>
        <dbReference type="ARBA" id="ARBA00022692"/>
    </source>
</evidence>
<evidence type="ECO:0000256" key="1">
    <source>
        <dbReference type="ARBA" id="ARBA00004251"/>
    </source>
</evidence>
<comment type="caution">
    <text evidence="12">The sequence shown here is derived from an EMBL/GenBank/DDBJ whole genome shotgun (WGS) entry which is preliminary data.</text>
</comment>
<keyword evidence="3" id="KW-0732">Signal</keyword>
<evidence type="ECO:0000256" key="7">
    <source>
        <dbReference type="ARBA" id="ARBA00023157"/>
    </source>
</evidence>
<dbReference type="EMBL" id="CALSGD010000036">
    <property type="protein sequence ID" value="CAH6776379.1"/>
    <property type="molecule type" value="Genomic_DNA"/>
</dbReference>
<feature type="domain" description="Ig-like" evidence="11">
    <location>
        <begin position="50"/>
        <end position="165"/>
    </location>
</feature>
<dbReference type="InterPro" id="IPR013783">
    <property type="entry name" value="Ig-like_fold"/>
</dbReference>
<sequence length="253" mass="28780">MSRSLTGSLDNRRGQTGSPMLWNPAGIWICSWLWVRGVEWGGETMWWLSPTLLLLSFPGCVSIEGPAFVRGPENGSVTIRCRYSSRWQAHNKWWCRGADWSTCRVLIRTRGSEKEKKSGRLSIRDHWRDNSLLVTMEMLRQNDTDTYWCGIEKFGTDRGTRVKVTVYSVGKDTMSSKLSTMSTVDSGAYVMSSDLHKRTHYILLIFVKVPVLLILAGVVLWLKGSTRKISEEQWIDTLCSNLDSELLVKNVAP</sequence>
<proteinExistence type="predicted"/>